<evidence type="ECO:0000259" key="3">
    <source>
        <dbReference type="PROSITE" id="PS51186"/>
    </source>
</evidence>
<evidence type="ECO:0000256" key="2">
    <source>
        <dbReference type="ARBA" id="ARBA00023315"/>
    </source>
</evidence>
<dbReference type="EMBL" id="JABFOR010000004">
    <property type="protein sequence ID" value="NOJ69913.1"/>
    <property type="molecule type" value="Genomic_DNA"/>
</dbReference>
<protein>
    <submittedName>
        <fullName evidence="4">GNAT family N-acetyltransferase</fullName>
    </submittedName>
</protein>
<dbReference type="Gene3D" id="3.40.630.30">
    <property type="match status" value="1"/>
</dbReference>
<keyword evidence="2" id="KW-0012">Acyltransferase</keyword>
<evidence type="ECO:0000313" key="4">
    <source>
        <dbReference type="EMBL" id="NOJ69913.1"/>
    </source>
</evidence>
<proteinExistence type="predicted"/>
<dbReference type="InterPro" id="IPR016181">
    <property type="entry name" value="Acyl_CoA_acyltransferase"/>
</dbReference>
<dbReference type="CDD" id="cd04301">
    <property type="entry name" value="NAT_SF"/>
    <property type="match status" value="1"/>
</dbReference>
<dbReference type="GO" id="GO:0016747">
    <property type="term" value="F:acyltransferase activity, transferring groups other than amino-acyl groups"/>
    <property type="evidence" value="ECO:0007669"/>
    <property type="project" value="InterPro"/>
</dbReference>
<dbReference type="InterPro" id="IPR050832">
    <property type="entry name" value="Bact_Acetyltransf"/>
</dbReference>
<dbReference type="AlphaFoldDB" id="A0AAP6ZZ70"/>
<dbReference type="PANTHER" id="PTHR43877">
    <property type="entry name" value="AMINOALKYLPHOSPHONATE N-ACETYLTRANSFERASE-RELATED-RELATED"/>
    <property type="match status" value="1"/>
</dbReference>
<evidence type="ECO:0000313" key="5">
    <source>
        <dbReference type="Proteomes" id="UP000552038"/>
    </source>
</evidence>
<dbReference type="SUPFAM" id="SSF55729">
    <property type="entry name" value="Acyl-CoA N-acyltransferases (Nat)"/>
    <property type="match status" value="1"/>
</dbReference>
<name>A0AAP6ZZ70_PAEAL</name>
<accession>A0AAP6ZZ70</accession>
<feature type="domain" description="N-acetyltransferase" evidence="3">
    <location>
        <begin position="1"/>
        <end position="157"/>
    </location>
</feature>
<gene>
    <name evidence="4" type="ORF">HMI46_05035</name>
</gene>
<dbReference type="Pfam" id="PF13673">
    <property type="entry name" value="Acetyltransf_10"/>
    <property type="match status" value="1"/>
</dbReference>
<keyword evidence="1" id="KW-0808">Transferase</keyword>
<evidence type="ECO:0000256" key="1">
    <source>
        <dbReference type="ARBA" id="ARBA00022679"/>
    </source>
</evidence>
<dbReference type="InterPro" id="IPR000182">
    <property type="entry name" value="GNAT_dom"/>
</dbReference>
<organism evidence="4 5">
    <name type="scientific">Paenibacillus alvei</name>
    <name type="common">Bacillus alvei</name>
    <dbReference type="NCBI Taxonomy" id="44250"/>
    <lineage>
        <taxon>Bacteria</taxon>
        <taxon>Bacillati</taxon>
        <taxon>Bacillota</taxon>
        <taxon>Bacilli</taxon>
        <taxon>Bacillales</taxon>
        <taxon>Paenibacillaceae</taxon>
        <taxon>Paenibacillus</taxon>
    </lineage>
</organism>
<dbReference type="PROSITE" id="PS51186">
    <property type="entry name" value="GNAT"/>
    <property type="match status" value="1"/>
</dbReference>
<dbReference type="Proteomes" id="UP000552038">
    <property type="component" value="Unassembled WGS sequence"/>
</dbReference>
<comment type="caution">
    <text evidence="4">The sequence shown here is derived from an EMBL/GenBank/DDBJ whole genome shotgun (WGS) entry which is preliminary data.</text>
</comment>
<reference evidence="4 5" key="1">
    <citation type="submission" date="2020-05" db="EMBL/GenBank/DDBJ databases">
        <title>Whole genome sequencing and identification of novel metabolites from Paenibacillus alvei strain JR949.</title>
        <authorList>
            <person name="Rajendhran J."/>
            <person name="Sree Pranav P."/>
            <person name="Mahalakshmi B."/>
            <person name="Karthikeyan R."/>
        </authorList>
    </citation>
    <scope>NUCLEOTIDE SEQUENCE [LARGE SCALE GENOMIC DNA]</scope>
    <source>
        <strain evidence="4 5">JR949</strain>
    </source>
</reference>
<sequence>MHIRRATNEDVRELSELAYESKAYWGYSEAFMEACREDLTITEEQLASTHLFVLEAGQKIKGFIGLEQDALQRDKGLVTDLFIHPNAIGQGYGQALWHHMIAAAQKLGIQTLLVHSDPNAEPFYMRMGARRIGEIASTIFPGRQLPLLEFRLESPAQKMQNNT</sequence>